<dbReference type="Proteomes" id="UP000552038">
    <property type="component" value="Unassembled WGS sequence"/>
</dbReference>
<dbReference type="AlphaFoldDB" id="A0AAP6ZYG5"/>
<evidence type="ECO:0000313" key="2">
    <source>
        <dbReference type="Proteomes" id="UP000552038"/>
    </source>
</evidence>
<gene>
    <name evidence="1" type="ORF">HMI46_15710</name>
</gene>
<dbReference type="EMBL" id="JABFOR010000020">
    <property type="protein sequence ID" value="NOJ71996.1"/>
    <property type="molecule type" value="Genomic_DNA"/>
</dbReference>
<reference evidence="1 2" key="1">
    <citation type="submission" date="2020-05" db="EMBL/GenBank/DDBJ databases">
        <title>Whole genome sequencing and identification of novel metabolites from Paenibacillus alvei strain JR949.</title>
        <authorList>
            <person name="Rajendhran J."/>
            <person name="Sree Pranav P."/>
            <person name="Mahalakshmi B."/>
            <person name="Karthikeyan R."/>
        </authorList>
    </citation>
    <scope>NUCLEOTIDE SEQUENCE [LARGE SCALE GENOMIC DNA]</scope>
    <source>
        <strain evidence="1 2">JR949</strain>
    </source>
</reference>
<sequence length="64" mass="7586">MLIFIYGFFTIGGNHVEKEWGYEQEAEDEPFIRYFIFICPFHKNTKAFAALVFFILLISTEVWG</sequence>
<protein>
    <submittedName>
        <fullName evidence="1">Uncharacterized protein</fullName>
    </submittedName>
</protein>
<name>A0AAP6ZYG5_PAEAL</name>
<proteinExistence type="predicted"/>
<comment type="caution">
    <text evidence="1">The sequence shown here is derived from an EMBL/GenBank/DDBJ whole genome shotgun (WGS) entry which is preliminary data.</text>
</comment>
<organism evidence="1 2">
    <name type="scientific">Paenibacillus alvei</name>
    <name type="common">Bacillus alvei</name>
    <dbReference type="NCBI Taxonomy" id="44250"/>
    <lineage>
        <taxon>Bacteria</taxon>
        <taxon>Bacillati</taxon>
        <taxon>Bacillota</taxon>
        <taxon>Bacilli</taxon>
        <taxon>Bacillales</taxon>
        <taxon>Paenibacillaceae</taxon>
        <taxon>Paenibacillus</taxon>
    </lineage>
</organism>
<evidence type="ECO:0000313" key="1">
    <source>
        <dbReference type="EMBL" id="NOJ71996.1"/>
    </source>
</evidence>
<accession>A0AAP6ZYG5</accession>